<evidence type="ECO:0000256" key="7">
    <source>
        <dbReference type="PIRSR" id="PIRSR038084-1"/>
    </source>
</evidence>
<evidence type="ECO:0000259" key="11">
    <source>
        <dbReference type="Pfam" id="PF10394"/>
    </source>
</evidence>
<evidence type="ECO:0000313" key="12">
    <source>
        <dbReference type="EMBL" id="PSR71190.1"/>
    </source>
</evidence>
<feature type="region of interest" description="Interaction with histone H4 N-terminus" evidence="8">
    <location>
        <begin position="234"/>
        <end position="236"/>
    </location>
</feature>
<evidence type="ECO:0000256" key="6">
    <source>
        <dbReference type="ARBA" id="ARBA00048017"/>
    </source>
</evidence>
<feature type="site" description="Interaction with histone H4 N-terminus" evidence="9">
    <location>
        <position position="205"/>
    </location>
</feature>
<dbReference type="Pfam" id="PF10394">
    <property type="entry name" value="Hat1_N"/>
    <property type="match status" value="1"/>
</dbReference>
<feature type="binding site" evidence="8">
    <location>
        <begin position="257"/>
        <end position="263"/>
    </location>
    <ligand>
        <name>acetyl-CoA</name>
        <dbReference type="ChEBI" id="CHEBI:57288"/>
    </ligand>
</feature>
<dbReference type="Gene3D" id="3.90.360.10">
    <property type="entry name" value="Histone acetyl transferase 1 (HAT1), N-terminal domain"/>
    <property type="match status" value="1"/>
</dbReference>
<keyword evidence="4" id="KW-0808">Transferase</keyword>
<organism evidence="12 13">
    <name type="scientific">Hermanssonia centrifuga</name>
    <dbReference type="NCBI Taxonomy" id="98765"/>
    <lineage>
        <taxon>Eukaryota</taxon>
        <taxon>Fungi</taxon>
        <taxon>Dikarya</taxon>
        <taxon>Basidiomycota</taxon>
        <taxon>Agaricomycotina</taxon>
        <taxon>Agaricomycetes</taxon>
        <taxon>Polyporales</taxon>
        <taxon>Meruliaceae</taxon>
        <taxon>Hermanssonia</taxon>
    </lineage>
</organism>
<dbReference type="SUPFAM" id="SSF55729">
    <property type="entry name" value="Acyl-CoA N-acyltransferases (Nat)"/>
    <property type="match status" value="1"/>
</dbReference>
<dbReference type="Gene3D" id="3.40.630.30">
    <property type="match status" value="1"/>
</dbReference>
<dbReference type="InterPro" id="IPR019467">
    <property type="entry name" value="Hat1_N"/>
</dbReference>
<keyword evidence="13" id="KW-1185">Reference proteome</keyword>
<keyword evidence="5" id="KW-0012">Acyltransferase</keyword>
<evidence type="ECO:0000313" key="13">
    <source>
        <dbReference type="Proteomes" id="UP000186601"/>
    </source>
</evidence>
<dbReference type="AlphaFoldDB" id="A0A2R6NFN3"/>
<evidence type="ECO:0000256" key="4">
    <source>
        <dbReference type="ARBA" id="ARBA00022679"/>
    </source>
</evidence>
<evidence type="ECO:0000256" key="2">
    <source>
        <dbReference type="ARBA" id="ARBA00013184"/>
    </source>
</evidence>
<dbReference type="EMBL" id="MLYV02001291">
    <property type="protein sequence ID" value="PSR71190.1"/>
    <property type="molecule type" value="Genomic_DNA"/>
</dbReference>
<dbReference type="GO" id="GO:0005634">
    <property type="term" value="C:nucleus"/>
    <property type="evidence" value="ECO:0007669"/>
    <property type="project" value="InterPro"/>
</dbReference>
<dbReference type="GO" id="GO:0000781">
    <property type="term" value="C:chromosome, telomeric region"/>
    <property type="evidence" value="ECO:0007669"/>
    <property type="project" value="GOC"/>
</dbReference>
<feature type="region of interest" description="Disordered" evidence="10">
    <location>
        <begin position="132"/>
        <end position="153"/>
    </location>
</feature>
<reference evidence="12 13" key="1">
    <citation type="submission" date="2018-02" db="EMBL/GenBank/DDBJ databases">
        <title>Genome sequence of the basidiomycete white-rot fungus Phlebia centrifuga.</title>
        <authorList>
            <person name="Granchi Z."/>
            <person name="Peng M."/>
            <person name="de Vries R.P."/>
            <person name="Hilden K."/>
            <person name="Makela M.R."/>
            <person name="Grigoriev I."/>
            <person name="Riley R."/>
        </authorList>
    </citation>
    <scope>NUCLEOTIDE SEQUENCE [LARGE SCALE GENOMIC DNA]</scope>
    <source>
        <strain evidence="12 13">FBCC195</strain>
    </source>
</reference>
<comment type="catalytic activity">
    <reaction evidence="6">
        <text>L-lysyl-[protein] + acetyl-CoA = N(6)-acetyl-L-lysyl-[protein] + CoA + H(+)</text>
        <dbReference type="Rhea" id="RHEA:45948"/>
        <dbReference type="Rhea" id="RHEA-COMP:9752"/>
        <dbReference type="Rhea" id="RHEA-COMP:10731"/>
        <dbReference type="ChEBI" id="CHEBI:15378"/>
        <dbReference type="ChEBI" id="CHEBI:29969"/>
        <dbReference type="ChEBI" id="CHEBI:57287"/>
        <dbReference type="ChEBI" id="CHEBI:57288"/>
        <dbReference type="ChEBI" id="CHEBI:61930"/>
        <dbReference type="EC" id="2.3.1.48"/>
    </reaction>
</comment>
<feature type="binding site" evidence="8">
    <location>
        <begin position="250"/>
        <end position="252"/>
    </location>
    <ligand>
        <name>acetyl-CoA</name>
        <dbReference type="ChEBI" id="CHEBI:57288"/>
    </ligand>
</feature>
<proteinExistence type="inferred from homology"/>
<dbReference type="InterPro" id="IPR017380">
    <property type="entry name" value="Hist_AcTrfase_B-typ_cat-su"/>
</dbReference>
<dbReference type="Proteomes" id="UP000186601">
    <property type="component" value="Unassembled WGS sequence"/>
</dbReference>
<dbReference type="OrthoDB" id="10253098at2759"/>
<evidence type="ECO:0000256" key="9">
    <source>
        <dbReference type="PIRSR" id="PIRSR038084-3"/>
    </source>
</evidence>
<dbReference type="PANTHER" id="PTHR12046">
    <property type="entry name" value="HISTONE ACETYLTRANSFERASE TYPE B CATALYTIC SUBUNIT"/>
    <property type="match status" value="1"/>
</dbReference>
<dbReference type="InterPro" id="IPR037113">
    <property type="entry name" value="Hat1_N_sf"/>
</dbReference>
<comment type="caution">
    <text evidence="12">The sequence shown here is derived from an EMBL/GenBank/DDBJ whole genome shotgun (WGS) entry which is preliminary data.</text>
</comment>
<dbReference type="InterPro" id="IPR016181">
    <property type="entry name" value="Acyl_CoA_acyltransferase"/>
</dbReference>
<evidence type="ECO:0000256" key="8">
    <source>
        <dbReference type="PIRSR" id="PIRSR038084-2"/>
    </source>
</evidence>
<sequence>MAVNSDWTTFANEAFRLSLVRAKDDKASLTTREAYEGFHPTFTYPIYGEDEKLYGYKDLIIDLKFASGSLAQYLHVSYLDKLPSTSTVDDVEGMLAKFIPEGYHTSLPDFEAQVESDALSFKPMGHKIHAYSRPANTGAGAASSVDGEATEDERAQSLLEDTVEFEVYHCTWNTPGFREFHRRVQLFILLYIEGGSYISEEEDSWEFVVLYERRRRRSDPNIATYHFVGYSSLYPFYCFPEKVRLRLSQFVILPPYQQEGHGSALYTAIYNYVLKQPNVAELTVEDPAEAFEDLRDRNDLKMLLTHERFMHEAFGDEADGHSLTHHGNGKGKAKARKAMMGPPVEKFWLEKRRVEMKIASVSVWVLGMVI</sequence>
<feature type="binding site" evidence="8">
    <location>
        <position position="297"/>
    </location>
    <ligand>
        <name>acetyl-CoA</name>
        <dbReference type="ChEBI" id="CHEBI:57288"/>
    </ligand>
</feature>
<dbReference type="GO" id="GO:0004402">
    <property type="term" value="F:histone acetyltransferase activity"/>
    <property type="evidence" value="ECO:0007669"/>
    <property type="project" value="InterPro"/>
</dbReference>
<dbReference type="EC" id="2.3.1.48" evidence="2"/>
<evidence type="ECO:0000256" key="5">
    <source>
        <dbReference type="ARBA" id="ARBA00023315"/>
    </source>
</evidence>
<protein>
    <recommendedName>
        <fullName evidence="3">Histone acetyltransferase type B catalytic subunit</fullName>
        <ecNumber evidence="2">2.3.1.48</ecNumber>
    </recommendedName>
</protein>
<dbReference type="GO" id="GO:0031509">
    <property type="term" value="P:subtelomeric heterochromatin formation"/>
    <property type="evidence" value="ECO:0007669"/>
    <property type="project" value="InterPro"/>
</dbReference>
<feature type="domain" description="Histone acetyl transferase HAT1 N-terminal" evidence="11">
    <location>
        <begin position="7"/>
        <end position="193"/>
    </location>
</feature>
<feature type="active site" description="Proton donor/acceptor" evidence="7">
    <location>
        <position position="285"/>
    </location>
</feature>
<evidence type="ECO:0000256" key="3">
    <source>
        <dbReference type="ARBA" id="ARBA00021268"/>
    </source>
</evidence>
<evidence type="ECO:0000256" key="10">
    <source>
        <dbReference type="SAM" id="MobiDB-lite"/>
    </source>
</evidence>
<dbReference type="PIRSF" id="PIRSF038084">
    <property type="entry name" value="HAT-B_cat"/>
    <property type="match status" value="1"/>
</dbReference>
<name>A0A2R6NFN3_9APHY</name>
<comment type="similarity">
    <text evidence="1">Belongs to the HAT1 family.</text>
</comment>
<evidence type="ECO:0000256" key="1">
    <source>
        <dbReference type="ARBA" id="ARBA00010543"/>
    </source>
</evidence>
<gene>
    <name evidence="12" type="ORF">PHLCEN_2v12922</name>
</gene>
<accession>A0A2R6NFN3</accession>
<feature type="region of interest" description="Interaction with histone H4 N-terminus" evidence="8">
    <location>
        <begin position="49"/>
        <end position="51"/>
    </location>
</feature>
<dbReference type="STRING" id="98765.A0A2R6NFN3"/>